<protein>
    <recommendedName>
        <fullName evidence="8">Peptidase metallopeptidase domain-containing protein</fullName>
    </recommendedName>
</protein>
<accession>A0ABN8P084</accession>
<evidence type="ECO:0000256" key="4">
    <source>
        <dbReference type="ARBA" id="ARBA00022801"/>
    </source>
</evidence>
<feature type="domain" description="Peptidase metallopeptidase" evidence="8">
    <location>
        <begin position="96"/>
        <end position="261"/>
    </location>
</feature>
<comment type="similarity">
    <text evidence="1">Belongs to the peptidase M10A family.</text>
</comment>
<evidence type="ECO:0000256" key="2">
    <source>
        <dbReference type="ARBA" id="ARBA00022670"/>
    </source>
</evidence>
<dbReference type="InterPro" id="IPR001818">
    <property type="entry name" value="Pept_M10_metallopeptidase"/>
</dbReference>
<dbReference type="InterPro" id="IPR033739">
    <property type="entry name" value="M10A_MMP"/>
</dbReference>
<comment type="caution">
    <text evidence="9">The sequence shown here is derived from an EMBL/GenBank/DDBJ whole genome shotgun (WGS) entry which is preliminary data.</text>
</comment>
<dbReference type="SMART" id="SM00235">
    <property type="entry name" value="ZnMc"/>
    <property type="match status" value="1"/>
</dbReference>
<feature type="repeat" description="Hemopexin" evidence="7">
    <location>
        <begin position="415"/>
        <end position="462"/>
    </location>
</feature>
<evidence type="ECO:0000256" key="6">
    <source>
        <dbReference type="ARBA" id="ARBA00023049"/>
    </source>
</evidence>
<dbReference type="PROSITE" id="PS51642">
    <property type="entry name" value="HEMOPEXIN_2"/>
    <property type="match status" value="4"/>
</dbReference>
<evidence type="ECO:0000256" key="3">
    <source>
        <dbReference type="ARBA" id="ARBA00022723"/>
    </source>
</evidence>
<proteinExistence type="inferred from homology"/>
<keyword evidence="4" id="KW-0378">Hydrolase</keyword>
<gene>
    <name evidence="9" type="ORF">PLOB_00030452</name>
</gene>
<organism evidence="9 10">
    <name type="scientific">Porites lobata</name>
    <dbReference type="NCBI Taxonomy" id="104759"/>
    <lineage>
        <taxon>Eukaryota</taxon>
        <taxon>Metazoa</taxon>
        <taxon>Cnidaria</taxon>
        <taxon>Anthozoa</taxon>
        <taxon>Hexacorallia</taxon>
        <taxon>Scleractinia</taxon>
        <taxon>Fungiina</taxon>
        <taxon>Poritidae</taxon>
        <taxon>Porites</taxon>
    </lineage>
</organism>
<keyword evidence="6" id="KW-0482">Metalloprotease</keyword>
<keyword evidence="5" id="KW-0862">Zinc</keyword>
<keyword evidence="3" id="KW-0479">Metal-binding</keyword>
<dbReference type="InterPro" id="IPR006026">
    <property type="entry name" value="Peptidase_Metallo"/>
</dbReference>
<dbReference type="InterPro" id="IPR018487">
    <property type="entry name" value="Hemopexin-like_repeat"/>
</dbReference>
<evidence type="ECO:0000313" key="9">
    <source>
        <dbReference type="EMBL" id="CAH3124176.1"/>
    </source>
</evidence>
<feature type="repeat" description="Hemopexin" evidence="7">
    <location>
        <begin position="366"/>
        <end position="414"/>
    </location>
</feature>
<dbReference type="SUPFAM" id="SSF55486">
    <property type="entry name" value="Metalloproteases ('zincins'), catalytic domain"/>
    <property type="match status" value="1"/>
</dbReference>
<evidence type="ECO:0000313" key="10">
    <source>
        <dbReference type="Proteomes" id="UP001159405"/>
    </source>
</evidence>
<dbReference type="Gene3D" id="2.110.10.10">
    <property type="entry name" value="Hemopexin-like domain"/>
    <property type="match status" value="2"/>
</dbReference>
<name>A0ABN8P084_9CNID</name>
<feature type="repeat" description="Hemopexin" evidence="7">
    <location>
        <begin position="311"/>
        <end position="357"/>
    </location>
</feature>
<reference evidence="9 10" key="1">
    <citation type="submission" date="2022-05" db="EMBL/GenBank/DDBJ databases">
        <authorList>
            <consortium name="Genoscope - CEA"/>
            <person name="William W."/>
        </authorList>
    </citation>
    <scope>NUCLEOTIDE SEQUENCE [LARGE SCALE GENOMIC DNA]</scope>
</reference>
<dbReference type="Pfam" id="PF00045">
    <property type="entry name" value="Hemopexin"/>
    <property type="match status" value="3"/>
</dbReference>
<dbReference type="Gene3D" id="3.40.390.10">
    <property type="entry name" value="Collagenase (Catalytic Domain)"/>
    <property type="match status" value="1"/>
</dbReference>
<dbReference type="Proteomes" id="UP001159405">
    <property type="component" value="Unassembled WGS sequence"/>
</dbReference>
<dbReference type="PRINTS" id="PR00138">
    <property type="entry name" value="MATRIXIN"/>
</dbReference>
<feature type="non-terminal residue" evidence="9">
    <location>
        <position position="1"/>
    </location>
</feature>
<evidence type="ECO:0000256" key="5">
    <source>
        <dbReference type="ARBA" id="ARBA00022833"/>
    </source>
</evidence>
<dbReference type="SUPFAM" id="SSF50923">
    <property type="entry name" value="Hemopexin-like domain"/>
    <property type="match status" value="1"/>
</dbReference>
<dbReference type="InterPro" id="IPR024079">
    <property type="entry name" value="MetalloPept_cat_dom_sf"/>
</dbReference>
<sequence length="465" mass="53609">RQPAIGRYKVQTSDCGMELQLCQVAFILTTLFGEFDARAILSRHSEITRPDQSLVQKLETIDVKSEVKQFIKKPSDTIDHRGGLDRKHRSRRFALHKNTWSRTNLTWTIPSGSHPSSVTSSDFKDIMTTAFRMWAEVSRFTFHYEDPRNKVDIEVSVKSKWHNCNAGAFDGPGGKIAHASYPEISSPSFIHFDGDEQWTVSDGTSNKYSLLPVALHEVGHVLGLKHSSNTTAVMYEKYNKDKRSIQLDDDDVAGIQQKYGQCEPKYLQAAGVSQSQTYFFKHDVMWRYNHRKDESERGYPRKISRKWSGLPAKIDSMFEWRGNTYFVAGDYVYRTNQLNNGIDPGYPKYIFSQFQFSTSYYSPQSGPTVLAVSEFDDGYLYIFRGSEVFRVDKQYYNLIPYGWPKSISTVFPDFPLKIDSIFYNEENDKLVYIFSGEYYYTYSSTAKQTSGPYPIKNKFKNLCLV</sequence>
<keyword evidence="10" id="KW-1185">Reference proteome</keyword>
<dbReference type="SMART" id="SM00120">
    <property type="entry name" value="HX"/>
    <property type="match status" value="4"/>
</dbReference>
<dbReference type="PANTHER" id="PTHR10201:SF323">
    <property type="entry name" value="MATRIX METALLOPROTEINASE-21"/>
    <property type="match status" value="1"/>
</dbReference>
<dbReference type="Pfam" id="PF00413">
    <property type="entry name" value="Peptidase_M10"/>
    <property type="match status" value="1"/>
</dbReference>
<keyword evidence="2" id="KW-0645">Protease</keyword>
<dbReference type="EMBL" id="CALNXK010000039">
    <property type="protein sequence ID" value="CAH3124176.1"/>
    <property type="molecule type" value="Genomic_DNA"/>
</dbReference>
<feature type="repeat" description="Hemopexin" evidence="7">
    <location>
        <begin position="264"/>
        <end position="310"/>
    </location>
</feature>
<evidence type="ECO:0000259" key="8">
    <source>
        <dbReference type="SMART" id="SM00235"/>
    </source>
</evidence>
<dbReference type="PANTHER" id="PTHR10201">
    <property type="entry name" value="MATRIX METALLOPROTEINASE"/>
    <property type="match status" value="1"/>
</dbReference>
<dbReference type="InterPro" id="IPR036375">
    <property type="entry name" value="Hemopexin-like_dom_sf"/>
</dbReference>
<evidence type="ECO:0000256" key="7">
    <source>
        <dbReference type="PROSITE-ProRule" id="PRU01011"/>
    </source>
</evidence>
<evidence type="ECO:0000256" key="1">
    <source>
        <dbReference type="ARBA" id="ARBA00010370"/>
    </source>
</evidence>
<dbReference type="InterPro" id="IPR021190">
    <property type="entry name" value="Pept_M10A"/>
</dbReference>
<dbReference type="CDD" id="cd04278">
    <property type="entry name" value="ZnMc_MMP"/>
    <property type="match status" value="1"/>
</dbReference>